<keyword evidence="8" id="KW-1185">Reference proteome</keyword>
<dbReference type="InterPro" id="IPR050723">
    <property type="entry name" value="CFA/CMAS"/>
</dbReference>
<dbReference type="InterPro" id="IPR029063">
    <property type="entry name" value="SAM-dependent_MTases_sf"/>
</dbReference>
<comment type="similarity">
    <text evidence="1">Belongs to the CFA/CMAS family.</text>
</comment>
<protein>
    <submittedName>
        <fullName evidence="7">Class I SAM-dependent methyltransferase</fullName>
    </submittedName>
</protein>
<accession>A0A7G9KZJ3</accession>
<gene>
    <name evidence="7" type="ORF">H8M03_06890</name>
</gene>
<name>A0A7G9KZJ3_9SPHN</name>
<organism evidence="7 8">
    <name type="scientific">Sphingomonas sabuli</name>
    <dbReference type="NCBI Taxonomy" id="2764186"/>
    <lineage>
        <taxon>Bacteria</taxon>
        <taxon>Pseudomonadati</taxon>
        <taxon>Pseudomonadota</taxon>
        <taxon>Alphaproteobacteria</taxon>
        <taxon>Sphingomonadales</taxon>
        <taxon>Sphingomonadaceae</taxon>
        <taxon>Sphingomonas</taxon>
    </lineage>
</organism>
<dbReference type="PANTHER" id="PTHR43667">
    <property type="entry name" value="CYCLOPROPANE-FATTY-ACYL-PHOSPHOLIPID SYNTHASE"/>
    <property type="match status" value="1"/>
</dbReference>
<dbReference type="EMBL" id="CP060697">
    <property type="protein sequence ID" value="QNM81792.1"/>
    <property type="molecule type" value="Genomic_DNA"/>
</dbReference>
<evidence type="ECO:0000256" key="2">
    <source>
        <dbReference type="ARBA" id="ARBA00022603"/>
    </source>
</evidence>
<dbReference type="Pfam" id="PF02353">
    <property type="entry name" value="CMAS"/>
    <property type="match status" value="1"/>
</dbReference>
<dbReference type="GO" id="GO:0032259">
    <property type="term" value="P:methylation"/>
    <property type="evidence" value="ECO:0007669"/>
    <property type="project" value="UniProtKB-KW"/>
</dbReference>
<keyword evidence="2 7" id="KW-0489">Methyltransferase</keyword>
<reference evidence="7 8" key="1">
    <citation type="submission" date="2020-08" db="EMBL/GenBank/DDBJ databases">
        <title>Sphingomonas sp. sand1-3 16S ribosomal RNA gene Genome sequencing and assembly.</title>
        <authorList>
            <person name="Kang M."/>
        </authorList>
    </citation>
    <scope>NUCLEOTIDE SEQUENCE [LARGE SCALE GENOMIC DNA]</scope>
    <source>
        <strain evidence="8">sand1-3</strain>
    </source>
</reference>
<keyword evidence="4" id="KW-0949">S-adenosyl-L-methionine</keyword>
<keyword evidence="3 7" id="KW-0808">Transferase</keyword>
<evidence type="ECO:0000313" key="8">
    <source>
        <dbReference type="Proteomes" id="UP000515861"/>
    </source>
</evidence>
<dbReference type="PIRSF" id="PIRSF003085">
    <property type="entry name" value="CMAS"/>
    <property type="match status" value="1"/>
</dbReference>
<dbReference type="RefSeq" id="WP_187478748.1">
    <property type="nucleotide sequence ID" value="NZ_CP060697.1"/>
</dbReference>
<proteinExistence type="inferred from homology"/>
<dbReference type="SUPFAM" id="SSF53335">
    <property type="entry name" value="S-adenosyl-L-methionine-dependent methyltransferases"/>
    <property type="match status" value="1"/>
</dbReference>
<evidence type="ECO:0000313" key="7">
    <source>
        <dbReference type="EMBL" id="QNM81792.1"/>
    </source>
</evidence>
<dbReference type="GO" id="GO:0008168">
    <property type="term" value="F:methyltransferase activity"/>
    <property type="evidence" value="ECO:0007669"/>
    <property type="project" value="UniProtKB-KW"/>
</dbReference>
<sequence>MSGIGQMIDKLLTHGSITVIQPGKAPETHGPGDGPAVTIRLTDNKLPLQVLKNPRLAFGEAYMDGRLVLENGTILELLQMIMGSNPWEEGRPARAMLNRGKGRALLRLFQRNDTKTSRKNVAHHYDLGDDLYDLFLDADRQYSCAYFTSPDKELEDAQADKKAHIASKLYLKPGLRVLDIGCGWGGMAIYLNQVADVEVLGITLSEDQLRVARQRAADAGVADRVKFELVDYRVLEGEFDRIVSVGMFEHVGLEFYDEFFASCRRLLKRDGVMLLHTIGKFGISKKADPFTDKWIFPGYHVPSLSQMFTASEKSKMMVADLETLRLHYAYTLRHWLDRVHENRAKIVEMYDERFFRMWEFYLAGGIVMFESGAGCNYQVQFIRDRRALPITRDYMIEAEQALRAKAAAGKEKGPARGRRASSSVKQPA</sequence>
<dbReference type="PANTHER" id="PTHR43667:SF1">
    <property type="entry name" value="CYCLOPROPANE-FATTY-ACYL-PHOSPHOLIPID SYNTHASE"/>
    <property type="match status" value="1"/>
</dbReference>
<dbReference type="KEGG" id="ssau:H8M03_06890"/>
<evidence type="ECO:0000256" key="4">
    <source>
        <dbReference type="ARBA" id="ARBA00022691"/>
    </source>
</evidence>
<dbReference type="GO" id="GO:0008610">
    <property type="term" value="P:lipid biosynthetic process"/>
    <property type="evidence" value="ECO:0007669"/>
    <property type="project" value="InterPro"/>
</dbReference>
<dbReference type="CDD" id="cd02440">
    <property type="entry name" value="AdoMet_MTases"/>
    <property type="match status" value="1"/>
</dbReference>
<evidence type="ECO:0000256" key="5">
    <source>
        <dbReference type="ARBA" id="ARBA00023098"/>
    </source>
</evidence>
<dbReference type="Gene3D" id="3.40.50.150">
    <property type="entry name" value="Vaccinia Virus protein VP39"/>
    <property type="match status" value="1"/>
</dbReference>
<keyword evidence="5" id="KW-0443">Lipid metabolism</keyword>
<evidence type="ECO:0000256" key="6">
    <source>
        <dbReference type="SAM" id="MobiDB-lite"/>
    </source>
</evidence>
<evidence type="ECO:0000256" key="3">
    <source>
        <dbReference type="ARBA" id="ARBA00022679"/>
    </source>
</evidence>
<feature type="region of interest" description="Disordered" evidence="6">
    <location>
        <begin position="406"/>
        <end position="428"/>
    </location>
</feature>
<dbReference type="InterPro" id="IPR003333">
    <property type="entry name" value="CMAS"/>
</dbReference>
<dbReference type="AlphaFoldDB" id="A0A7G9KZJ3"/>
<evidence type="ECO:0000256" key="1">
    <source>
        <dbReference type="ARBA" id="ARBA00010815"/>
    </source>
</evidence>
<dbReference type="Proteomes" id="UP000515861">
    <property type="component" value="Chromosome"/>
</dbReference>